<evidence type="ECO:0000256" key="3">
    <source>
        <dbReference type="ARBA" id="ARBA00023315"/>
    </source>
</evidence>
<name>A0ABR2QDB9_9ROSI</name>
<dbReference type="InterPro" id="IPR049198">
    <property type="entry name" value="DUF6865"/>
</dbReference>
<dbReference type="PANTHER" id="PTHR31623:SF19">
    <property type="entry name" value="VINORINE SYNTHASE-RELATED"/>
    <property type="match status" value="1"/>
</dbReference>
<organism evidence="4 5">
    <name type="scientific">Hibiscus sabdariffa</name>
    <name type="common">roselle</name>
    <dbReference type="NCBI Taxonomy" id="183260"/>
    <lineage>
        <taxon>Eukaryota</taxon>
        <taxon>Viridiplantae</taxon>
        <taxon>Streptophyta</taxon>
        <taxon>Embryophyta</taxon>
        <taxon>Tracheophyta</taxon>
        <taxon>Spermatophyta</taxon>
        <taxon>Magnoliopsida</taxon>
        <taxon>eudicotyledons</taxon>
        <taxon>Gunneridae</taxon>
        <taxon>Pentapetalae</taxon>
        <taxon>rosids</taxon>
        <taxon>malvids</taxon>
        <taxon>Malvales</taxon>
        <taxon>Malvaceae</taxon>
        <taxon>Malvoideae</taxon>
        <taxon>Hibiscus</taxon>
    </lineage>
</organism>
<keyword evidence="5" id="KW-1185">Reference proteome</keyword>
<accession>A0ABR2QDB9</accession>
<gene>
    <name evidence="4" type="ORF">V6N11_084026</name>
</gene>
<evidence type="ECO:0000313" key="5">
    <source>
        <dbReference type="Proteomes" id="UP001396334"/>
    </source>
</evidence>
<evidence type="ECO:0000313" key="4">
    <source>
        <dbReference type="EMBL" id="KAK8998639.1"/>
    </source>
</evidence>
<proteinExistence type="inferred from homology"/>
<dbReference type="Gene3D" id="3.30.559.10">
    <property type="entry name" value="Chloramphenicol acetyltransferase-like domain"/>
    <property type="match status" value="2"/>
</dbReference>
<dbReference type="Pfam" id="PF21737">
    <property type="entry name" value="DUF6865"/>
    <property type="match status" value="1"/>
</dbReference>
<dbReference type="PANTHER" id="PTHR31623">
    <property type="entry name" value="F21J9.9"/>
    <property type="match status" value="1"/>
</dbReference>
<keyword evidence="3" id="KW-0012">Acyltransferase</keyword>
<dbReference type="Pfam" id="PF02458">
    <property type="entry name" value="Transferase"/>
    <property type="match status" value="1"/>
</dbReference>
<reference evidence="4 5" key="1">
    <citation type="journal article" date="2024" name="G3 (Bethesda)">
        <title>Genome assembly of Hibiscus sabdariffa L. provides insights into metabolisms of medicinal natural products.</title>
        <authorList>
            <person name="Kim T."/>
        </authorList>
    </citation>
    <scope>NUCLEOTIDE SEQUENCE [LARGE SCALE GENOMIC DNA]</scope>
    <source>
        <strain evidence="4">TK-2024</strain>
        <tissue evidence="4">Old leaves</tissue>
    </source>
</reference>
<protein>
    <submittedName>
        <fullName evidence="4">Uncharacterized protein</fullName>
    </submittedName>
</protein>
<comment type="similarity">
    <text evidence="1">Belongs to the plant acyltransferase family.</text>
</comment>
<dbReference type="Proteomes" id="UP001396334">
    <property type="component" value="Unassembled WGS sequence"/>
</dbReference>
<dbReference type="InterPro" id="IPR023213">
    <property type="entry name" value="CAT-like_dom_sf"/>
</dbReference>
<comment type="caution">
    <text evidence="4">The sequence shown here is derived from an EMBL/GenBank/DDBJ whole genome shotgun (WGS) entry which is preliminary data.</text>
</comment>
<evidence type="ECO:0000256" key="2">
    <source>
        <dbReference type="ARBA" id="ARBA00022679"/>
    </source>
</evidence>
<evidence type="ECO:0000256" key="1">
    <source>
        <dbReference type="ARBA" id="ARBA00009861"/>
    </source>
</evidence>
<sequence length="537" mass="59998">MGSKVPSDKFSRELVRELLIAISYSVPDTDLNVEHASKNIEGPNGSAVPKTDGAEKYRSELISISYAQLPDDQVPPVVLGNHEAVQAEISATRTNLKMIEIKSEIVSRQTIKPSTPTPPHLKTFKLSLLDQISPAIHGNMTFFYPSTHTSHDFFHKSKLLQHSISKTLSLFYPLAGRLRDAATIDCNDQGAFFVEAKVNIQLPHFVNPPDSDLMDHFLPTTDPTTLELSNDAMFLVRFTSFSCGGVAISLSLTHKLFDVSALLTLLQTWSSVCRGLTDPITPILIGEKFLAPRDELSATSATVNIVAEKFVQRRFVFTASNITELKSKVDKEFHKELQSHPSRVEVVLALLWKCAVAAKKQKTGSFGPSALFQAVNLRKRLSPPLPETAVGNFIWPFMVFAYEEKDLELHEAVVQMRKRLNEFNNTKASMFRGEGATSAIMVAMKERAVFFRNNKEMTVYRCSSWCKFPLYDTDFGWGKPLWHVSVNKLVSNTIALADTRSGDGIEALMTLDEEEMALFEQNEQLLKYASINPSIYA</sequence>
<dbReference type="EMBL" id="JBBPBN010000041">
    <property type="protein sequence ID" value="KAK8998639.1"/>
    <property type="molecule type" value="Genomic_DNA"/>
</dbReference>
<keyword evidence="2" id="KW-0808">Transferase</keyword>